<name>A0ABW2KT00_9PROT</name>
<proteinExistence type="predicted"/>
<evidence type="ECO:0000313" key="1">
    <source>
        <dbReference type="EMBL" id="MFC7332528.1"/>
    </source>
</evidence>
<protein>
    <submittedName>
        <fullName evidence="1">Uncharacterized protein</fullName>
    </submittedName>
</protein>
<dbReference type="EMBL" id="JBHTCM010000006">
    <property type="protein sequence ID" value="MFC7332528.1"/>
    <property type="molecule type" value="Genomic_DNA"/>
</dbReference>
<dbReference type="RefSeq" id="WP_377356995.1">
    <property type="nucleotide sequence ID" value="NZ_JBHTCM010000006.1"/>
</dbReference>
<evidence type="ECO:0000313" key="2">
    <source>
        <dbReference type="Proteomes" id="UP001596456"/>
    </source>
</evidence>
<sequence>MAYVYDDSGEHDELPSRDMVLARLERWRQRLSDLYARIEGWLPETAAAVRGQSLPYQSPLMKAVGIAPVRLPTLTVRWNGGAELRVKPEALWMIGGNGQVRLSIIGGDGVTLVDAGTDDAPDWMVYPRRDPTRRHRFGPEELRHILAEAR</sequence>
<reference evidence="2" key="1">
    <citation type="journal article" date="2019" name="Int. J. Syst. Evol. Microbiol.">
        <title>The Global Catalogue of Microorganisms (GCM) 10K type strain sequencing project: providing services to taxonomists for standard genome sequencing and annotation.</title>
        <authorList>
            <consortium name="The Broad Institute Genomics Platform"/>
            <consortium name="The Broad Institute Genome Sequencing Center for Infectious Disease"/>
            <person name="Wu L."/>
            <person name="Ma J."/>
        </authorList>
    </citation>
    <scope>NUCLEOTIDE SEQUENCE [LARGE SCALE GENOMIC DNA]</scope>
    <source>
        <strain evidence="2">CGMCC 1.16275</strain>
    </source>
</reference>
<dbReference type="Proteomes" id="UP001596456">
    <property type="component" value="Unassembled WGS sequence"/>
</dbReference>
<gene>
    <name evidence="1" type="ORF">ACFQPS_05085</name>
</gene>
<organism evidence="1 2">
    <name type="scientific">Rhodocista pekingensis</name>
    <dbReference type="NCBI Taxonomy" id="201185"/>
    <lineage>
        <taxon>Bacteria</taxon>
        <taxon>Pseudomonadati</taxon>
        <taxon>Pseudomonadota</taxon>
        <taxon>Alphaproteobacteria</taxon>
        <taxon>Rhodospirillales</taxon>
        <taxon>Azospirillaceae</taxon>
        <taxon>Rhodocista</taxon>
    </lineage>
</organism>
<accession>A0ABW2KT00</accession>
<comment type="caution">
    <text evidence="1">The sequence shown here is derived from an EMBL/GenBank/DDBJ whole genome shotgun (WGS) entry which is preliminary data.</text>
</comment>
<keyword evidence="2" id="KW-1185">Reference proteome</keyword>